<dbReference type="EMBL" id="VYZN01000018">
    <property type="protein sequence ID" value="KAE9537479.1"/>
    <property type="molecule type" value="Genomic_DNA"/>
</dbReference>
<evidence type="ECO:0000313" key="2">
    <source>
        <dbReference type="Proteomes" id="UP000475862"/>
    </source>
</evidence>
<proteinExistence type="predicted"/>
<sequence length="288" mass="31835">MCIMDRTKQVLCYHRLNNCSNRNQKNITLFHDVCNKKNTLPASINQWLTLESSMIVCLSIPLETCVAFDSSCTSNQSIHFDNIASAFEWLVNGFKSIPESSTSSSISSSSTAVTFKIICSSFKTSNPPSCLSFSNQSVTSFVDNISLCSPLLQSCTISSTLTGSVSSDSHVTVLGTTTSIQCLPHDYSPVSTILKLQSLADRRWMLIQNCKGYMPRPLWVKQIIMSVRNWCATATPSTGSKSTISEHQNGDNHYRNAVKTEQHNGTFYTDATTVYMHIRPTNAPSNNI</sequence>
<gene>
    <name evidence="1" type="ORF">AGLY_006502</name>
</gene>
<keyword evidence="2" id="KW-1185">Reference proteome</keyword>
<organism evidence="1 2">
    <name type="scientific">Aphis glycines</name>
    <name type="common">Soybean aphid</name>
    <dbReference type="NCBI Taxonomy" id="307491"/>
    <lineage>
        <taxon>Eukaryota</taxon>
        <taxon>Metazoa</taxon>
        <taxon>Ecdysozoa</taxon>
        <taxon>Arthropoda</taxon>
        <taxon>Hexapoda</taxon>
        <taxon>Insecta</taxon>
        <taxon>Pterygota</taxon>
        <taxon>Neoptera</taxon>
        <taxon>Paraneoptera</taxon>
        <taxon>Hemiptera</taxon>
        <taxon>Sternorrhyncha</taxon>
        <taxon>Aphidomorpha</taxon>
        <taxon>Aphidoidea</taxon>
        <taxon>Aphididae</taxon>
        <taxon>Aphidini</taxon>
        <taxon>Aphis</taxon>
        <taxon>Aphis</taxon>
    </lineage>
</organism>
<evidence type="ECO:0000313" key="1">
    <source>
        <dbReference type="EMBL" id="KAE9537479.1"/>
    </source>
</evidence>
<accession>A0A6G0TS53</accession>
<comment type="caution">
    <text evidence="1">The sequence shown here is derived from an EMBL/GenBank/DDBJ whole genome shotgun (WGS) entry which is preliminary data.</text>
</comment>
<dbReference type="AlphaFoldDB" id="A0A6G0TS53"/>
<name>A0A6G0TS53_APHGL</name>
<reference evidence="1 2" key="1">
    <citation type="submission" date="2019-08" db="EMBL/GenBank/DDBJ databases">
        <title>The genome of the soybean aphid Biotype 1, its phylome, world population structure and adaptation to the North American continent.</title>
        <authorList>
            <person name="Giordano R."/>
            <person name="Donthu R.K."/>
            <person name="Hernandez A.G."/>
            <person name="Wright C.L."/>
            <person name="Zimin A.V."/>
        </authorList>
    </citation>
    <scope>NUCLEOTIDE SEQUENCE [LARGE SCALE GENOMIC DNA]</scope>
    <source>
        <tissue evidence="1">Whole aphids</tissue>
    </source>
</reference>
<protein>
    <submittedName>
        <fullName evidence="1">Uncharacterized protein</fullName>
    </submittedName>
</protein>
<dbReference type="Proteomes" id="UP000475862">
    <property type="component" value="Unassembled WGS sequence"/>
</dbReference>